<dbReference type="EMBL" id="AUZI01000007">
    <property type="protein sequence ID" value="KID50281.1"/>
    <property type="molecule type" value="Genomic_DNA"/>
</dbReference>
<feature type="transmembrane region" description="Helical" evidence="8">
    <location>
        <begin position="210"/>
        <end position="231"/>
    </location>
</feature>
<evidence type="ECO:0000256" key="2">
    <source>
        <dbReference type="ARBA" id="ARBA00009904"/>
    </source>
</evidence>
<feature type="transmembrane region" description="Helical" evidence="8">
    <location>
        <begin position="162"/>
        <end position="179"/>
    </location>
</feature>
<evidence type="ECO:0000256" key="7">
    <source>
        <dbReference type="ARBA" id="ARBA00023136"/>
    </source>
</evidence>
<gene>
    <name evidence="9" type="ORF">C095_01145</name>
</gene>
<dbReference type="PATRIC" id="fig|1226633.4.peg.227"/>
<evidence type="ECO:0000256" key="3">
    <source>
        <dbReference type="ARBA" id="ARBA00022448"/>
    </source>
</evidence>
<dbReference type="GO" id="GO:0046961">
    <property type="term" value="F:proton-transporting ATPase activity, rotational mechanism"/>
    <property type="evidence" value="ECO:0007669"/>
    <property type="project" value="InterPro"/>
</dbReference>
<feature type="transmembrane region" description="Helical" evidence="8">
    <location>
        <begin position="186"/>
        <end position="204"/>
    </location>
</feature>
<comment type="caution">
    <text evidence="9">The sequence shown here is derived from an EMBL/GenBank/DDBJ whole genome shotgun (WGS) entry which is preliminary data.</text>
</comment>
<keyword evidence="5 8" id="KW-1133">Transmembrane helix</keyword>
<dbReference type="GO" id="GO:0033179">
    <property type="term" value="C:proton-transporting V-type ATPase, V0 domain"/>
    <property type="evidence" value="ECO:0007669"/>
    <property type="project" value="InterPro"/>
</dbReference>
<keyword evidence="6" id="KW-0406">Ion transport</keyword>
<dbReference type="PANTHER" id="PTHR11629:SF63">
    <property type="entry name" value="V-TYPE PROTON ATPASE SUBUNIT A"/>
    <property type="match status" value="1"/>
</dbReference>
<sequence>MYALPRYHEIDPTPILSIFYWIFFGMMVADFAYGLILCLATGVALHFLKLRDQSRKFLEFFFALSFSTMIWGLIYGSAFGDLIHLPTQILDSSKDFMSILILSIVFGGVHLVTALGMKAYVLIKNEHWIDAFYDVFLWYLTLTSVILLILSGKFVFSPLVKTIISVCAALGMLGIVAFSARDAKTLAGRIGGGLYSLYGITSYIGDFVSYLRLMALGLAGGFIAVAINIIVKKLAETGFVGLIFGIVIFAFGQTFNVFLSLLSAYVHTSRLTYVEFFLNFTRVEERLLRISGQRVNILR</sequence>
<feature type="transmembrane region" description="Helical" evidence="8">
    <location>
        <begin position="238"/>
        <end position="266"/>
    </location>
</feature>
<dbReference type="GO" id="GO:0051117">
    <property type="term" value="F:ATPase binding"/>
    <property type="evidence" value="ECO:0007669"/>
    <property type="project" value="TreeGrafter"/>
</dbReference>
<dbReference type="AlphaFoldDB" id="A0A0B4ELC2"/>
<feature type="transmembrane region" description="Helical" evidence="8">
    <location>
        <begin position="135"/>
        <end position="156"/>
    </location>
</feature>
<comment type="subcellular location">
    <subcellularLocation>
        <location evidence="1">Membrane</location>
        <topology evidence="1">Multi-pass membrane protein</topology>
    </subcellularLocation>
</comment>
<dbReference type="GO" id="GO:0007035">
    <property type="term" value="P:vacuolar acidification"/>
    <property type="evidence" value="ECO:0007669"/>
    <property type="project" value="TreeGrafter"/>
</dbReference>
<keyword evidence="7 8" id="KW-0472">Membrane</keyword>
<comment type="similarity">
    <text evidence="2">Belongs to the V-ATPase 116 kDa subunit family.</text>
</comment>
<protein>
    <recommendedName>
        <fullName evidence="11">V-type ATP synthase subunit I</fullName>
    </recommendedName>
</protein>
<dbReference type="InterPro" id="IPR002490">
    <property type="entry name" value="V-ATPase_116kDa_su"/>
</dbReference>
<dbReference type="GO" id="GO:0016471">
    <property type="term" value="C:vacuolar proton-transporting V-type ATPase complex"/>
    <property type="evidence" value="ECO:0007669"/>
    <property type="project" value="TreeGrafter"/>
</dbReference>
<feature type="transmembrane region" description="Helical" evidence="8">
    <location>
        <begin position="20"/>
        <end position="48"/>
    </location>
</feature>
<evidence type="ECO:0000256" key="4">
    <source>
        <dbReference type="ARBA" id="ARBA00022692"/>
    </source>
</evidence>
<accession>A0A0B4ELC2</accession>
<dbReference type="Proteomes" id="UP000031184">
    <property type="component" value="Unassembled WGS sequence"/>
</dbReference>
<proteinExistence type="inferred from homology"/>
<dbReference type="PANTHER" id="PTHR11629">
    <property type="entry name" value="VACUOLAR PROTON ATPASES"/>
    <property type="match status" value="1"/>
</dbReference>
<reference evidence="9 10" key="1">
    <citation type="submission" date="2013-08" db="EMBL/GenBank/DDBJ databases">
        <title>An opportunistic ruminal bacterium that causes liver abscesses in cattle.</title>
        <authorList>
            <person name="Benahmed F.H."/>
            <person name="Rasmussen M."/>
            <person name="Harbottle H."/>
            <person name="Soppet D."/>
            <person name="Nagaraja T.G."/>
            <person name="Davidson M."/>
        </authorList>
    </citation>
    <scope>NUCLEOTIDE SEQUENCE [LARGE SCALE GENOMIC DNA]</scope>
    <source>
        <strain evidence="9 10">B35</strain>
    </source>
</reference>
<organism evidence="9 10">
    <name type="scientific">Fusobacterium necrophorum subsp. funduliforme B35</name>
    <dbReference type="NCBI Taxonomy" id="1226633"/>
    <lineage>
        <taxon>Bacteria</taxon>
        <taxon>Fusobacteriati</taxon>
        <taxon>Fusobacteriota</taxon>
        <taxon>Fusobacteriia</taxon>
        <taxon>Fusobacteriales</taxon>
        <taxon>Fusobacteriaceae</taxon>
        <taxon>Fusobacterium</taxon>
    </lineage>
</organism>
<evidence type="ECO:0008006" key="11">
    <source>
        <dbReference type="Google" id="ProtNLM"/>
    </source>
</evidence>
<keyword evidence="3" id="KW-0813">Transport</keyword>
<evidence type="ECO:0000313" key="9">
    <source>
        <dbReference type="EMBL" id="KID50281.1"/>
    </source>
</evidence>
<evidence type="ECO:0000256" key="6">
    <source>
        <dbReference type="ARBA" id="ARBA00023065"/>
    </source>
</evidence>
<feature type="transmembrane region" description="Helical" evidence="8">
    <location>
        <begin position="99"/>
        <end position="123"/>
    </location>
</feature>
<evidence type="ECO:0000256" key="8">
    <source>
        <dbReference type="SAM" id="Phobius"/>
    </source>
</evidence>
<name>A0A0B4ELC2_9FUSO</name>
<evidence type="ECO:0000256" key="5">
    <source>
        <dbReference type="ARBA" id="ARBA00022989"/>
    </source>
</evidence>
<feature type="transmembrane region" description="Helical" evidence="8">
    <location>
        <begin position="60"/>
        <end position="79"/>
    </location>
</feature>
<evidence type="ECO:0000313" key="10">
    <source>
        <dbReference type="Proteomes" id="UP000031184"/>
    </source>
</evidence>
<evidence type="ECO:0000256" key="1">
    <source>
        <dbReference type="ARBA" id="ARBA00004141"/>
    </source>
</evidence>
<keyword evidence="4 8" id="KW-0812">Transmembrane</keyword>